<name>A0ABW4ASR0_9ACTN</name>
<organism evidence="2 3">
    <name type="scientific">Actinoplanes sichuanensis</name>
    <dbReference type="NCBI Taxonomy" id="512349"/>
    <lineage>
        <taxon>Bacteria</taxon>
        <taxon>Bacillati</taxon>
        <taxon>Actinomycetota</taxon>
        <taxon>Actinomycetes</taxon>
        <taxon>Micromonosporales</taxon>
        <taxon>Micromonosporaceae</taxon>
        <taxon>Actinoplanes</taxon>
    </lineage>
</organism>
<evidence type="ECO:0000313" key="3">
    <source>
        <dbReference type="Proteomes" id="UP001597183"/>
    </source>
</evidence>
<dbReference type="PROSITE" id="PS50146">
    <property type="entry name" value="DAGK"/>
    <property type="match status" value="1"/>
</dbReference>
<dbReference type="Gene3D" id="2.60.200.40">
    <property type="match status" value="1"/>
</dbReference>
<comment type="caution">
    <text evidence="2">The sequence shown here is derived from an EMBL/GenBank/DDBJ whole genome shotgun (WGS) entry which is preliminary data.</text>
</comment>
<dbReference type="EMBL" id="JBHTMK010000076">
    <property type="protein sequence ID" value="MFD1373914.1"/>
    <property type="molecule type" value="Genomic_DNA"/>
</dbReference>
<dbReference type="GO" id="GO:0016301">
    <property type="term" value="F:kinase activity"/>
    <property type="evidence" value="ECO:0007669"/>
    <property type="project" value="UniProtKB-KW"/>
</dbReference>
<keyword evidence="2" id="KW-0418">Kinase</keyword>
<dbReference type="InterPro" id="IPR016064">
    <property type="entry name" value="NAD/diacylglycerol_kinase_sf"/>
</dbReference>
<evidence type="ECO:0000313" key="2">
    <source>
        <dbReference type="EMBL" id="MFD1373914.1"/>
    </source>
</evidence>
<dbReference type="SUPFAM" id="SSF111331">
    <property type="entry name" value="NAD kinase/diacylglycerol kinase-like"/>
    <property type="match status" value="1"/>
</dbReference>
<dbReference type="InterPro" id="IPR001206">
    <property type="entry name" value="Diacylglycerol_kinase_cat_dom"/>
</dbReference>
<protein>
    <submittedName>
        <fullName evidence="2">Diacylglycerol/lipid kinase family protein</fullName>
        <ecNumber evidence="2">2.7.1.-</ecNumber>
    </submittedName>
</protein>
<accession>A0ABW4ASR0</accession>
<proteinExistence type="predicted"/>
<dbReference type="InterPro" id="IPR045540">
    <property type="entry name" value="YegS/DAGK_C"/>
</dbReference>
<dbReference type="Proteomes" id="UP001597183">
    <property type="component" value="Unassembled WGS sequence"/>
</dbReference>
<dbReference type="Pfam" id="PF00781">
    <property type="entry name" value="DAGK_cat"/>
    <property type="match status" value="1"/>
</dbReference>
<keyword evidence="2" id="KW-0808">Transferase</keyword>
<evidence type="ECO:0000259" key="1">
    <source>
        <dbReference type="PROSITE" id="PS50146"/>
    </source>
</evidence>
<feature type="domain" description="DAGKc" evidence="1">
    <location>
        <begin position="19"/>
        <end position="77"/>
    </location>
</feature>
<gene>
    <name evidence="2" type="ORF">ACFQ5G_52035</name>
</gene>
<dbReference type="Pfam" id="PF19279">
    <property type="entry name" value="YegS_C"/>
    <property type="match status" value="1"/>
</dbReference>
<dbReference type="InterPro" id="IPR017438">
    <property type="entry name" value="ATP-NAD_kinase_N"/>
</dbReference>
<reference evidence="3" key="1">
    <citation type="journal article" date="2019" name="Int. J. Syst. Evol. Microbiol.">
        <title>The Global Catalogue of Microorganisms (GCM) 10K type strain sequencing project: providing services to taxonomists for standard genome sequencing and annotation.</title>
        <authorList>
            <consortium name="The Broad Institute Genomics Platform"/>
            <consortium name="The Broad Institute Genome Sequencing Center for Infectious Disease"/>
            <person name="Wu L."/>
            <person name="Ma J."/>
        </authorList>
    </citation>
    <scope>NUCLEOTIDE SEQUENCE [LARGE SCALE GENOMIC DNA]</scope>
    <source>
        <strain evidence="3">CCM 7526</strain>
    </source>
</reference>
<dbReference type="Gene3D" id="3.40.50.10330">
    <property type="entry name" value="Probable inorganic polyphosphate/atp-NAD kinase, domain 1"/>
    <property type="match status" value="1"/>
</dbReference>
<dbReference type="EC" id="2.7.1.-" evidence="2"/>
<sequence length="247" mass="27277">MDRVAVLFNARSGALLSRAGTVLAAAEHLRDTEVPLGILPGGTMNVLARDLGVPADLDLAVAAPVARIDMATVNGRPFLCSSMLAMMPHLGRIREQARGRRWRSRWRLLERAVQVVRRYPRVLLRITVDGREHRARTRTVVVSCNPLSAGPPPMPGRERLDAGLLAVYVTQEWTSGDLLAVAARLFRGDWQQDRRIQRHEGRTVRVASPHMAMMSVMSDGEIARLSMPLTFEIRPRALAVLMPGAAS</sequence>
<keyword evidence="3" id="KW-1185">Reference proteome</keyword>
<dbReference type="RefSeq" id="WP_317794938.1">
    <property type="nucleotide sequence ID" value="NZ_AP028461.1"/>
</dbReference>